<keyword evidence="2" id="KW-1185">Reference proteome</keyword>
<evidence type="ECO:0000313" key="2">
    <source>
        <dbReference type="Proteomes" id="UP000186894"/>
    </source>
</evidence>
<organism evidence="1 2">
    <name type="scientific">Rhizobium oryziradicis</name>
    <dbReference type="NCBI Taxonomy" id="1867956"/>
    <lineage>
        <taxon>Bacteria</taxon>
        <taxon>Pseudomonadati</taxon>
        <taxon>Pseudomonadota</taxon>
        <taxon>Alphaproteobacteria</taxon>
        <taxon>Hyphomicrobiales</taxon>
        <taxon>Rhizobiaceae</taxon>
        <taxon>Rhizobium/Agrobacterium group</taxon>
        <taxon>Rhizobium</taxon>
    </lineage>
</organism>
<dbReference type="RefSeq" id="WP_075640860.1">
    <property type="nucleotide sequence ID" value="NZ_MKIM01000028.1"/>
</dbReference>
<dbReference type="EMBL" id="MKIM01000028">
    <property type="protein sequence ID" value="OLP43540.1"/>
    <property type="molecule type" value="Genomic_DNA"/>
</dbReference>
<dbReference type="Proteomes" id="UP000186894">
    <property type="component" value="Unassembled WGS sequence"/>
</dbReference>
<proteinExistence type="predicted"/>
<name>A0A1Q8ZNR4_9HYPH</name>
<sequence>MAIAEKARLNPYEALHSTLMTSVKNQVRDYLKRRRLKAERAQTIAIVARLSPEIRADIGLIGDAWIHHKT</sequence>
<gene>
    <name evidence="1" type="ORF">BJF95_22015</name>
</gene>
<comment type="caution">
    <text evidence="1">The sequence shown here is derived from an EMBL/GenBank/DDBJ whole genome shotgun (WGS) entry which is preliminary data.</text>
</comment>
<accession>A0A1Q8ZNR4</accession>
<reference evidence="1 2" key="1">
    <citation type="submission" date="2016-09" db="EMBL/GenBank/DDBJ databases">
        <title>Rhizobium oryziradicis sp. nov., isolated from the root of rice.</title>
        <authorList>
            <person name="Zhao J."/>
            <person name="Zhang X."/>
        </authorList>
    </citation>
    <scope>NUCLEOTIDE SEQUENCE [LARGE SCALE GENOMIC DNA]</scope>
    <source>
        <strain evidence="1 2">N19</strain>
    </source>
</reference>
<dbReference type="AlphaFoldDB" id="A0A1Q8ZNR4"/>
<dbReference type="STRING" id="1867956.BJF95_22015"/>
<evidence type="ECO:0000313" key="1">
    <source>
        <dbReference type="EMBL" id="OLP43540.1"/>
    </source>
</evidence>
<protein>
    <submittedName>
        <fullName evidence="1">Uncharacterized protein</fullName>
    </submittedName>
</protein>